<dbReference type="Gene3D" id="3.40.190.10">
    <property type="entry name" value="Periplasmic binding protein-like II"/>
    <property type="match status" value="2"/>
</dbReference>
<accession>A0ABW5E1Q2</accession>
<name>A0ABW5E1Q2_9BACT</name>
<sequence length="501" mass="56332">MKKYWNKRLWVVGVLLIVAIAPLVLQRPEAVSRSKADEVLVVMTPHNETIRSEFGVAFNRYWKQKTGKSVYIDWRTPGGSSEIRMVLDRKFDAATEGEGVGLDVFFGGGEFIYEKMAQAGRFEKLEVFTKQSQWFEGEHGIPKQYTGEAFYDDEQYWVGVCVAQFGICYNVDGLKRIGVDPPASWDDLGDPKYFGKIALADPTKSGSVARAFEMLVQQKIQLALARTKREPGETESMRRLRSIRIGWAEGLNLIQKIAANARYFTDSAAKIPHDVAQGDAVAGMCIDFYGRTYHEKLKKADGSSRLQWVAPSGGTSIGVDPVAVFREAPNKTLAQGFVEFLLTEEGQVLWNKKVGTENGPECRSLRRLPIRPAVYTAKNLKDFSDPIDPFKEAPLFVYQGDITGPVFDSLRTIIKSMCIDAHSELQEAWASLARSGFPKRAGEHFHDVSYASYDKARGEIQGQLRSESKLEVVEMSKRMTGVFRRLYSETRDLEVEVSNEK</sequence>
<protein>
    <submittedName>
        <fullName evidence="2">ABC transporter substrate-binding protein</fullName>
    </submittedName>
</protein>
<dbReference type="EMBL" id="JBHUJC010000021">
    <property type="protein sequence ID" value="MFD2276354.1"/>
    <property type="molecule type" value="Genomic_DNA"/>
</dbReference>
<proteinExistence type="predicted"/>
<reference evidence="3" key="1">
    <citation type="journal article" date="2019" name="Int. J. Syst. Evol. Microbiol.">
        <title>The Global Catalogue of Microorganisms (GCM) 10K type strain sequencing project: providing services to taxonomists for standard genome sequencing and annotation.</title>
        <authorList>
            <consortium name="The Broad Institute Genomics Platform"/>
            <consortium name="The Broad Institute Genome Sequencing Center for Infectious Disease"/>
            <person name="Wu L."/>
            <person name="Ma J."/>
        </authorList>
    </citation>
    <scope>NUCLEOTIDE SEQUENCE [LARGE SCALE GENOMIC DNA]</scope>
    <source>
        <strain evidence="3">JCM 16545</strain>
    </source>
</reference>
<keyword evidence="3" id="KW-1185">Reference proteome</keyword>
<dbReference type="SUPFAM" id="SSF53850">
    <property type="entry name" value="Periplasmic binding protein-like II"/>
    <property type="match status" value="1"/>
</dbReference>
<keyword evidence="1" id="KW-0732">Signal</keyword>
<evidence type="ECO:0000313" key="2">
    <source>
        <dbReference type="EMBL" id="MFD2276354.1"/>
    </source>
</evidence>
<dbReference type="PANTHER" id="PTHR30006:SF24">
    <property type="entry name" value="SLL0237 PROTEIN"/>
    <property type="match status" value="1"/>
</dbReference>
<dbReference type="Proteomes" id="UP001597297">
    <property type="component" value="Unassembled WGS sequence"/>
</dbReference>
<comment type="caution">
    <text evidence="2">The sequence shown here is derived from an EMBL/GenBank/DDBJ whole genome shotgun (WGS) entry which is preliminary data.</text>
</comment>
<evidence type="ECO:0000313" key="3">
    <source>
        <dbReference type="Proteomes" id="UP001597297"/>
    </source>
</evidence>
<gene>
    <name evidence="2" type="ORF">ACFSQZ_07730</name>
</gene>
<organism evidence="2 3">
    <name type="scientific">Rubritalea spongiae</name>
    <dbReference type="NCBI Taxonomy" id="430797"/>
    <lineage>
        <taxon>Bacteria</taxon>
        <taxon>Pseudomonadati</taxon>
        <taxon>Verrucomicrobiota</taxon>
        <taxon>Verrucomicrobiia</taxon>
        <taxon>Verrucomicrobiales</taxon>
        <taxon>Rubritaleaceae</taxon>
        <taxon>Rubritalea</taxon>
    </lineage>
</organism>
<evidence type="ECO:0000256" key="1">
    <source>
        <dbReference type="ARBA" id="ARBA00022729"/>
    </source>
</evidence>
<dbReference type="Pfam" id="PF13343">
    <property type="entry name" value="SBP_bac_6"/>
    <property type="match status" value="1"/>
</dbReference>
<dbReference type="PANTHER" id="PTHR30006">
    <property type="entry name" value="THIAMINE-BINDING PERIPLASMIC PROTEIN-RELATED"/>
    <property type="match status" value="1"/>
</dbReference>
<dbReference type="RefSeq" id="WP_377095282.1">
    <property type="nucleotide sequence ID" value="NZ_JBHSJM010000001.1"/>
</dbReference>